<keyword evidence="3" id="KW-1185">Reference proteome</keyword>
<accession>A0ABW6VJV5</accession>
<evidence type="ECO:0000313" key="2">
    <source>
        <dbReference type="EMBL" id="MFF4778044.1"/>
    </source>
</evidence>
<dbReference type="EMBL" id="JBIAXI010000028">
    <property type="protein sequence ID" value="MFF4778044.1"/>
    <property type="molecule type" value="Genomic_DNA"/>
</dbReference>
<gene>
    <name evidence="2" type="ORF">ACFY05_34980</name>
</gene>
<dbReference type="SUPFAM" id="SSF159238">
    <property type="entry name" value="SO1590-like"/>
    <property type="match status" value="1"/>
</dbReference>
<dbReference type="RefSeq" id="WP_387346548.1">
    <property type="nucleotide sequence ID" value="NZ_JBIAXI010000028.1"/>
</dbReference>
<protein>
    <submittedName>
        <fullName evidence="2">DUF3224 domain-containing protein</fullName>
    </submittedName>
</protein>
<evidence type="ECO:0000313" key="3">
    <source>
        <dbReference type="Proteomes" id="UP001602119"/>
    </source>
</evidence>
<sequence length="156" mass="16693">MNTRHQAGAASGARPDPTHDMSETTTMTMRATGTFEITDWTEMATDQREGATITRVRITKEFQGDLRATSTTEILTVATNAGPAAYTGIEHVQGSLGGRTGTFVLQHSAGVENGEQWLRWLIVPTSGTGELAGLLGEGRIIVEDGAHSFVLDYEIG</sequence>
<dbReference type="Pfam" id="PF11528">
    <property type="entry name" value="DUF3224"/>
    <property type="match status" value="1"/>
</dbReference>
<name>A0ABW6VJV5_MICFU</name>
<organism evidence="2 3">
    <name type="scientific">Microtetraspora fusca</name>
    <dbReference type="NCBI Taxonomy" id="1997"/>
    <lineage>
        <taxon>Bacteria</taxon>
        <taxon>Bacillati</taxon>
        <taxon>Actinomycetota</taxon>
        <taxon>Actinomycetes</taxon>
        <taxon>Streptosporangiales</taxon>
        <taxon>Streptosporangiaceae</taxon>
        <taxon>Microtetraspora</taxon>
    </lineage>
</organism>
<reference evidence="2 3" key="1">
    <citation type="submission" date="2024-10" db="EMBL/GenBank/DDBJ databases">
        <title>The Natural Products Discovery Center: Release of the First 8490 Sequenced Strains for Exploring Actinobacteria Biosynthetic Diversity.</title>
        <authorList>
            <person name="Kalkreuter E."/>
            <person name="Kautsar S.A."/>
            <person name="Yang D."/>
            <person name="Bader C.D."/>
            <person name="Teijaro C.N."/>
            <person name="Fluegel L."/>
            <person name="Davis C.M."/>
            <person name="Simpson J.R."/>
            <person name="Lauterbach L."/>
            <person name="Steele A.D."/>
            <person name="Gui C."/>
            <person name="Meng S."/>
            <person name="Li G."/>
            <person name="Viehrig K."/>
            <person name="Ye F."/>
            <person name="Su P."/>
            <person name="Kiefer A.F."/>
            <person name="Nichols A."/>
            <person name="Cepeda A.J."/>
            <person name="Yan W."/>
            <person name="Fan B."/>
            <person name="Jiang Y."/>
            <person name="Adhikari A."/>
            <person name="Zheng C.-J."/>
            <person name="Schuster L."/>
            <person name="Cowan T.M."/>
            <person name="Smanski M.J."/>
            <person name="Chevrette M.G."/>
            <person name="De Carvalho L.P.S."/>
            <person name="Shen B."/>
        </authorList>
    </citation>
    <scope>NUCLEOTIDE SEQUENCE [LARGE SCALE GENOMIC DNA]</scope>
    <source>
        <strain evidence="2 3">NPDC001281</strain>
    </source>
</reference>
<comment type="caution">
    <text evidence="2">The sequence shown here is derived from an EMBL/GenBank/DDBJ whole genome shotgun (WGS) entry which is preliminary data.</text>
</comment>
<feature type="region of interest" description="Disordered" evidence="1">
    <location>
        <begin position="1"/>
        <end position="23"/>
    </location>
</feature>
<dbReference type="Proteomes" id="UP001602119">
    <property type="component" value="Unassembled WGS sequence"/>
</dbReference>
<evidence type="ECO:0000256" key="1">
    <source>
        <dbReference type="SAM" id="MobiDB-lite"/>
    </source>
</evidence>
<dbReference type="InterPro" id="IPR021607">
    <property type="entry name" value="DUF3224"/>
</dbReference>
<proteinExistence type="predicted"/>
<dbReference type="Gene3D" id="2.40.350.10">
    <property type="entry name" value="SO1590-like"/>
    <property type="match status" value="1"/>
</dbReference>
<dbReference type="InterPro" id="IPR023159">
    <property type="entry name" value="SO1590-like_sf"/>
</dbReference>